<gene>
    <name evidence="8" type="ORF">SAMN04515668_4536</name>
</gene>
<dbReference type="Pfam" id="PF04055">
    <property type="entry name" value="Radical_SAM"/>
    <property type="match status" value="1"/>
</dbReference>
<dbReference type="InterPro" id="IPR023867">
    <property type="entry name" value="Sulphatase_maturase_rSAM"/>
</dbReference>
<feature type="domain" description="Radical SAM core" evidence="7">
    <location>
        <begin position="1"/>
        <end position="234"/>
    </location>
</feature>
<keyword evidence="2" id="KW-0004">4Fe-4S</keyword>
<proteinExistence type="predicted"/>
<dbReference type="AlphaFoldDB" id="A0A1I6BGL3"/>
<dbReference type="Proteomes" id="UP000199029">
    <property type="component" value="Unassembled WGS sequence"/>
</dbReference>
<evidence type="ECO:0000256" key="6">
    <source>
        <dbReference type="ARBA" id="ARBA00023014"/>
    </source>
</evidence>
<dbReference type="PROSITE" id="PS51918">
    <property type="entry name" value="RADICAL_SAM"/>
    <property type="match status" value="1"/>
</dbReference>
<keyword evidence="9" id="KW-1185">Reference proteome</keyword>
<dbReference type="InterPro" id="IPR013785">
    <property type="entry name" value="Aldolase_TIM"/>
</dbReference>
<dbReference type="InterPro" id="IPR058240">
    <property type="entry name" value="rSAM_sf"/>
</dbReference>
<dbReference type="GO" id="GO:0016491">
    <property type="term" value="F:oxidoreductase activity"/>
    <property type="evidence" value="ECO:0007669"/>
    <property type="project" value="InterPro"/>
</dbReference>
<evidence type="ECO:0000256" key="4">
    <source>
        <dbReference type="ARBA" id="ARBA00022723"/>
    </source>
</evidence>
<dbReference type="SFLD" id="SFLDG01072">
    <property type="entry name" value="dehydrogenase_like"/>
    <property type="match status" value="1"/>
</dbReference>
<dbReference type="STRING" id="1227077.SAMN04515668_4536"/>
<dbReference type="PANTHER" id="PTHR43273">
    <property type="entry name" value="ANAEROBIC SULFATASE-MATURATING ENZYME HOMOLOG ASLB-RELATED"/>
    <property type="match status" value="1"/>
</dbReference>
<dbReference type="EMBL" id="FOXS01000008">
    <property type="protein sequence ID" value="SFQ80078.1"/>
    <property type="molecule type" value="Genomic_DNA"/>
</dbReference>
<accession>A0A1I6BGL3</accession>
<evidence type="ECO:0000259" key="7">
    <source>
        <dbReference type="PROSITE" id="PS51918"/>
    </source>
</evidence>
<dbReference type="Gene3D" id="3.20.20.70">
    <property type="entry name" value="Aldolase class I"/>
    <property type="match status" value="1"/>
</dbReference>
<dbReference type="SFLD" id="SFLDG01384">
    <property type="entry name" value="thioether_bond_formation_requi"/>
    <property type="match status" value="1"/>
</dbReference>
<dbReference type="InterPro" id="IPR007197">
    <property type="entry name" value="rSAM"/>
</dbReference>
<name>A0A1I6BGL3_HYMAR</name>
<dbReference type="RefSeq" id="WP_092678571.1">
    <property type="nucleotide sequence ID" value="NZ_FOXS01000008.1"/>
</dbReference>
<keyword evidence="5" id="KW-0408">Iron</keyword>
<dbReference type="SFLD" id="SFLDG01067">
    <property type="entry name" value="SPASM/twitch_domain_containing"/>
    <property type="match status" value="2"/>
</dbReference>
<keyword evidence="3" id="KW-0949">S-adenosyl-L-methionine</keyword>
<dbReference type="PANTHER" id="PTHR43273:SF8">
    <property type="entry name" value="RADICAL SAM DOMAIN PROTEIN"/>
    <property type="match status" value="1"/>
</dbReference>
<keyword evidence="4" id="KW-0479">Metal-binding</keyword>
<evidence type="ECO:0000313" key="9">
    <source>
        <dbReference type="Proteomes" id="UP000199029"/>
    </source>
</evidence>
<dbReference type="OrthoDB" id="9808591at2"/>
<comment type="cofactor">
    <cofactor evidence="1">
        <name>[4Fe-4S] cluster</name>
        <dbReference type="ChEBI" id="CHEBI:49883"/>
    </cofactor>
</comment>
<evidence type="ECO:0000256" key="5">
    <source>
        <dbReference type="ARBA" id="ARBA00023004"/>
    </source>
</evidence>
<evidence type="ECO:0000256" key="1">
    <source>
        <dbReference type="ARBA" id="ARBA00001966"/>
    </source>
</evidence>
<evidence type="ECO:0000256" key="3">
    <source>
        <dbReference type="ARBA" id="ARBA00022691"/>
    </source>
</evidence>
<evidence type="ECO:0000313" key="8">
    <source>
        <dbReference type="EMBL" id="SFQ80078.1"/>
    </source>
</evidence>
<sequence>MELSGIVLKIASRCNLNCSYCYMYNKGDQSYKAQPKVMSKETMVKVVDRIEEYCLANNKSDFLIIFHGGEPLLADKALFRYFVNECHKRTSVAFDFILQTNGVLVDEEWCSLFKELNIDAGFSLDGTRALHDVYRLYHSGKGSYDDVIQGLQTYKRHFPANLTVITVMNVDNNPIEIYESYKSLGINKWNILPPDFTHDTKPAWLKNPYETPWADKIITLFEHWLADQSDSKVRIDIFEIMIALIIGIEEAGNDHFGMRENGVLVIETNGGIEATDPMKACGHNFTKEGMSVYTNTLAQAMKTPLAIMYSEGHQRLCQECQVCPVKQVCGGGYVVHRFRQENLFDNRSVYCSDLLKMITYIQNRIRILDPSLSEHLPALDFEEILARINKDMVPNNDSFISILN</sequence>
<reference evidence="9" key="1">
    <citation type="submission" date="2016-10" db="EMBL/GenBank/DDBJ databases">
        <authorList>
            <person name="Varghese N."/>
            <person name="Submissions S."/>
        </authorList>
    </citation>
    <scope>NUCLEOTIDE SEQUENCE [LARGE SCALE GENOMIC DNA]</scope>
    <source>
        <strain evidence="9">OR362-8,ATCC BAA-1266,JCM 13504</strain>
    </source>
</reference>
<dbReference type="GO" id="GO:0051539">
    <property type="term" value="F:4 iron, 4 sulfur cluster binding"/>
    <property type="evidence" value="ECO:0007669"/>
    <property type="project" value="UniProtKB-KW"/>
</dbReference>
<dbReference type="GO" id="GO:0046872">
    <property type="term" value="F:metal ion binding"/>
    <property type="evidence" value="ECO:0007669"/>
    <property type="project" value="UniProtKB-KW"/>
</dbReference>
<dbReference type="PROSITE" id="PS01305">
    <property type="entry name" value="MOAA_NIFB_PQQE"/>
    <property type="match status" value="1"/>
</dbReference>
<dbReference type="CDD" id="cd01335">
    <property type="entry name" value="Radical_SAM"/>
    <property type="match status" value="1"/>
</dbReference>
<evidence type="ECO:0000256" key="2">
    <source>
        <dbReference type="ARBA" id="ARBA00022485"/>
    </source>
</evidence>
<dbReference type="SUPFAM" id="SSF102114">
    <property type="entry name" value="Radical SAM enzymes"/>
    <property type="match status" value="1"/>
</dbReference>
<organism evidence="8 9">
    <name type="scientific">Hymenobacter arizonensis</name>
    <name type="common">Siccationidurans arizonensis</name>
    <dbReference type="NCBI Taxonomy" id="1227077"/>
    <lineage>
        <taxon>Bacteria</taxon>
        <taxon>Pseudomonadati</taxon>
        <taxon>Bacteroidota</taxon>
        <taxon>Cytophagia</taxon>
        <taxon>Cytophagales</taxon>
        <taxon>Hymenobacteraceae</taxon>
        <taxon>Hymenobacter</taxon>
    </lineage>
</organism>
<keyword evidence="6" id="KW-0411">Iron-sulfur</keyword>
<protein>
    <recommendedName>
        <fullName evidence="7">Radical SAM core domain-containing protein</fullName>
    </recommendedName>
</protein>
<dbReference type="SFLD" id="SFLDS00029">
    <property type="entry name" value="Radical_SAM"/>
    <property type="match status" value="2"/>
</dbReference>
<dbReference type="SFLD" id="SFLDG01386">
    <property type="entry name" value="main_SPASM_domain-containing"/>
    <property type="match status" value="2"/>
</dbReference>
<dbReference type="InterPro" id="IPR000385">
    <property type="entry name" value="MoaA_NifB_PqqE_Fe-S-bd_CS"/>
</dbReference>